<sequence length="523" mass="59395">MNTPPRNKDARGALGAIRFTNRCSSLMALKAKYSEGEEGVIGDQFGRRKKEDKWLNQCPFRHLPLELPKNAVGKPVLEYPQLIEDTLEDGFVLNCKFNKRGTLLAAGCLDGRCVVYDFDTKGIARSLLGHVKPITSIRLDMYILGSCLWDKKVENKIRHATHDGTNAPEKQVQPSLQGNHHWHGTNKSLYSNRFIAALFQEKPVIVDIVGKETVRTELPTDPEDKDDSAKATSYVTALAWNKAGNQIYAGNSKGYLHVIDVESNKIIHSTRVGSTTIKGIQWSRNGRDLLINANDRQIRYFRLDETTGFPKIHNKFQDLVNRIQWSQSCFSSDGEFVIGGSGHKAEHNIYIWDKNMGNLVKILEGPKEPLDDLAWHPIRPIIASVSSFGNIYIWTTKHEENWSAFAPDFIELEENVEYEEKEDEFDVVPDEEKTKQKQEEEDISIDVTTCDSIQAFIDPDDEPDSDEVFYLSSLPFVDDIVQIHNSQPTHAEEKMPKKKPLKKKKKASSESADERPRKSLKKQ</sequence>
<dbReference type="InterPro" id="IPR037850">
    <property type="entry name" value="RBBP5/Swd1"/>
</dbReference>
<dbReference type="OrthoDB" id="196858at2759"/>
<dbReference type="PANTHER" id="PTHR44040">
    <property type="entry name" value="RETINOBLASTOMA-BINDING PROTEIN 5"/>
    <property type="match status" value="1"/>
</dbReference>
<dbReference type="InterPro" id="IPR036322">
    <property type="entry name" value="WD40_repeat_dom_sf"/>
</dbReference>
<feature type="domain" description="Anaphase-promoting complex subunit 4-like WD40" evidence="6">
    <location>
        <begin position="229"/>
        <end position="284"/>
    </location>
</feature>
<dbReference type="InterPro" id="IPR015943">
    <property type="entry name" value="WD40/YVTN_repeat-like_dom_sf"/>
</dbReference>
<dbReference type="AlphaFoldDB" id="A0A0B7NK75"/>
<proteinExistence type="predicted"/>
<reference evidence="7 8" key="1">
    <citation type="submission" date="2014-09" db="EMBL/GenBank/DDBJ databases">
        <authorList>
            <person name="Ellenberger Sabrina"/>
        </authorList>
    </citation>
    <scope>NUCLEOTIDE SEQUENCE [LARGE SCALE GENOMIC DNA]</scope>
    <source>
        <strain evidence="7 8">CBS 412.66</strain>
    </source>
</reference>
<evidence type="ECO:0000256" key="2">
    <source>
        <dbReference type="ARBA" id="ARBA00022574"/>
    </source>
</evidence>
<evidence type="ECO:0000256" key="1">
    <source>
        <dbReference type="ARBA" id="ARBA00004123"/>
    </source>
</evidence>
<organism evidence="7 8">
    <name type="scientific">Parasitella parasitica</name>
    <dbReference type="NCBI Taxonomy" id="35722"/>
    <lineage>
        <taxon>Eukaryota</taxon>
        <taxon>Fungi</taxon>
        <taxon>Fungi incertae sedis</taxon>
        <taxon>Mucoromycota</taxon>
        <taxon>Mucoromycotina</taxon>
        <taxon>Mucoromycetes</taxon>
        <taxon>Mucorales</taxon>
        <taxon>Mucorineae</taxon>
        <taxon>Mucoraceae</taxon>
        <taxon>Parasitella</taxon>
    </lineage>
</organism>
<evidence type="ECO:0000313" key="7">
    <source>
        <dbReference type="EMBL" id="CEP17827.1"/>
    </source>
</evidence>
<keyword evidence="4" id="KW-0539">Nucleus</keyword>
<dbReference type="GO" id="GO:0048188">
    <property type="term" value="C:Set1C/COMPASS complex"/>
    <property type="evidence" value="ECO:0007669"/>
    <property type="project" value="InterPro"/>
</dbReference>
<protein>
    <recommendedName>
        <fullName evidence="6">Anaphase-promoting complex subunit 4-like WD40 domain-containing protein</fullName>
    </recommendedName>
</protein>
<keyword evidence="3" id="KW-0677">Repeat</keyword>
<evidence type="ECO:0000313" key="8">
    <source>
        <dbReference type="Proteomes" id="UP000054107"/>
    </source>
</evidence>
<dbReference type="EMBL" id="LN733737">
    <property type="protein sequence ID" value="CEP17827.1"/>
    <property type="molecule type" value="Genomic_DNA"/>
</dbReference>
<dbReference type="STRING" id="35722.A0A0B7NK75"/>
<dbReference type="InterPro" id="IPR001680">
    <property type="entry name" value="WD40_rpt"/>
</dbReference>
<comment type="subcellular location">
    <subcellularLocation>
        <location evidence="1">Nucleus</location>
    </subcellularLocation>
</comment>
<feature type="compositionally biased region" description="Acidic residues" evidence="5">
    <location>
        <begin position="420"/>
        <end position="429"/>
    </location>
</feature>
<dbReference type="Proteomes" id="UP000054107">
    <property type="component" value="Unassembled WGS sequence"/>
</dbReference>
<name>A0A0B7NK75_9FUNG</name>
<gene>
    <name evidence="7" type="primary">PARPA_12127.1 scaffold 44939</name>
</gene>
<dbReference type="Pfam" id="PF12894">
    <property type="entry name" value="ANAPC4_WD40"/>
    <property type="match status" value="1"/>
</dbReference>
<dbReference type="SUPFAM" id="SSF50978">
    <property type="entry name" value="WD40 repeat-like"/>
    <property type="match status" value="1"/>
</dbReference>
<evidence type="ECO:0000256" key="3">
    <source>
        <dbReference type="ARBA" id="ARBA00022737"/>
    </source>
</evidence>
<keyword evidence="8" id="KW-1185">Reference proteome</keyword>
<dbReference type="Gene3D" id="2.130.10.10">
    <property type="entry name" value="YVTN repeat-like/Quinoprotein amine dehydrogenase"/>
    <property type="match status" value="2"/>
</dbReference>
<accession>A0A0B7NK75</accession>
<feature type="compositionally biased region" description="Basic residues" evidence="5">
    <location>
        <begin position="496"/>
        <end position="506"/>
    </location>
</feature>
<dbReference type="PANTHER" id="PTHR44040:SF1">
    <property type="entry name" value="RETINOBLASTOMA-BINDING PROTEIN 5"/>
    <property type="match status" value="1"/>
</dbReference>
<dbReference type="SMART" id="SM00320">
    <property type="entry name" value="WD40"/>
    <property type="match status" value="5"/>
</dbReference>
<evidence type="ECO:0000256" key="5">
    <source>
        <dbReference type="SAM" id="MobiDB-lite"/>
    </source>
</evidence>
<feature type="region of interest" description="Disordered" evidence="5">
    <location>
        <begin position="420"/>
        <end position="443"/>
    </location>
</feature>
<evidence type="ECO:0000256" key="4">
    <source>
        <dbReference type="ARBA" id="ARBA00023242"/>
    </source>
</evidence>
<evidence type="ECO:0000259" key="6">
    <source>
        <dbReference type="Pfam" id="PF12894"/>
    </source>
</evidence>
<dbReference type="Pfam" id="PF00400">
    <property type="entry name" value="WD40"/>
    <property type="match status" value="1"/>
</dbReference>
<feature type="region of interest" description="Disordered" evidence="5">
    <location>
        <begin position="482"/>
        <end position="523"/>
    </location>
</feature>
<dbReference type="InterPro" id="IPR024977">
    <property type="entry name" value="Apc4-like_WD40_dom"/>
</dbReference>
<keyword evidence="2" id="KW-0853">WD repeat</keyword>